<dbReference type="GO" id="GO:0080120">
    <property type="term" value="P:CAAX-box protein maturation"/>
    <property type="evidence" value="ECO:0007669"/>
    <property type="project" value="UniProtKB-ARBA"/>
</dbReference>
<dbReference type="InterPro" id="IPR003675">
    <property type="entry name" value="Rce1/LyrA-like_dom"/>
</dbReference>
<dbReference type="AlphaFoldDB" id="A0A931NDK3"/>
<name>A0A931NDK3_9BURK</name>
<accession>A0A931NDK3</accession>
<feature type="transmembrane region" description="Helical" evidence="1">
    <location>
        <begin position="105"/>
        <end position="126"/>
    </location>
</feature>
<sequence>MSPSVPSSVRAWPALFEVLALSLLGGLLAMLLAAAFGVRLSNPLAALQPSALPASWLPLAQSLAQVLLFQYGGIALLVTAIWWPRGDLRQRRLGLGCAGKPLLKLLKLGLLAACLLAPWHLGLLLADAQWDLGPTEPWRQALLDAPQTWDFWVLMAVASYGLVPVLEEIFYRGVLQGRLQQVMPPGLAILLSSLLFALSHSQYHQPNLLNLGTFAFLLATALVLGGLYWRTGSLWPGMLAHGVINLPAQHGAAGLMVMALMVGVAWWGRRILADWVTELLWVLHPRRLGKAAIALALATLSFSLLSAWAAGMALLLALALLPVGLGWDAWLRRGRKNAASN</sequence>
<keyword evidence="4" id="KW-1185">Reference proteome</keyword>
<dbReference type="EMBL" id="JAEDAL010000001">
    <property type="protein sequence ID" value="MBH9551541.1"/>
    <property type="molecule type" value="Genomic_DNA"/>
</dbReference>
<evidence type="ECO:0000256" key="1">
    <source>
        <dbReference type="SAM" id="Phobius"/>
    </source>
</evidence>
<keyword evidence="3" id="KW-0482">Metalloprotease</keyword>
<dbReference type="Proteomes" id="UP000620139">
    <property type="component" value="Unassembled WGS sequence"/>
</dbReference>
<comment type="caution">
    <text evidence="3">The sequence shown here is derived from an EMBL/GenBank/DDBJ whole genome shotgun (WGS) entry which is preliminary data.</text>
</comment>
<dbReference type="InterPro" id="IPR052710">
    <property type="entry name" value="CAAX_protease"/>
</dbReference>
<keyword evidence="3" id="KW-0378">Hydrolase</keyword>
<feature type="transmembrane region" description="Helical" evidence="1">
    <location>
        <begin position="151"/>
        <end position="170"/>
    </location>
</feature>
<feature type="transmembrane region" description="Helical" evidence="1">
    <location>
        <begin position="209"/>
        <end position="229"/>
    </location>
</feature>
<dbReference type="GO" id="GO:0004175">
    <property type="term" value="F:endopeptidase activity"/>
    <property type="evidence" value="ECO:0007669"/>
    <property type="project" value="UniProtKB-ARBA"/>
</dbReference>
<protein>
    <submittedName>
        <fullName evidence="3">CPBP family intramembrane metalloprotease</fullName>
    </submittedName>
</protein>
<evidence type="ECO:0000259" key="2">
    <source>
        <dbReference type="Pfam" id="PF02517"/>
    </source>
</evidence>
<feature type="transmembrane region" description="Helical" evidence="1">
    <location>
        <begin position="56"/>
        <end position="84"/>
    </location>
</feature>
<feature type="transmembrane region" description="Helical" evidence="1">
    <location>
        <begin position="12"/>
        <end position="36"/>
    </location>
</feature>
<evidence type="ECO:0000313" key="3">
    <source>
        <dbReference type="EMBL" id="MBH9551541.1"/>
    </source>
</evidence>
<evidence type="ECO:0000313" key="4">
    <source>
        <dbReference type="Proteomes" id="UP000620139"/>
    </source>
</evidence>
<proteinExistence type="predicted"/>
<dbReference type="PANTHER" id="PTHR36435:SF1">
    <property type="entry name" value="CAAX AMINO TERMINAL PROTEASE FAMILY PROTEIN"/>
    <property type="match status" value="1"/>
</dbReference>
<organism evidence="3 4">
    <name type="scientific">Inhella gelatinilytica</name>
    <dbReference type="NCBI Taxonomy" id="2795030"/>
    <lineage>
        <taxon>Bacteria</taxon>
        <taxon>Pseudomonadati</taxon>
        <taxon>Pseudomonadota</taxon>
        <taxon>Betaproteobacteria</taxon>
        <taxon>Burkholderiales</taxon>
        <taxon>Sphaerotilaceae</taxon>
        <taxon>Inhella</taxon>
    </lineage>
</organism>
<feature type="transmembrane region" description="Helical" evidence="1">
    <location>
        <begin position="292"/>
        <end position="325"/>
    </location>
</feature>
<feature type="domain" description="CAAX prenyl protease 2/Lysostaphin resistance protein A-like" evidence="2">
    <location>
        <begin position="151"/>
        <end position="246"/>
    </location>
</feature>
<dbReference type="GO" id="GO:0008237">
    <property type="term" value="F:metallopeptidase activity"/>
    <property type="evidence" value="ECO:0007669"/>
    <property type="project" value="UniProtKB-KW"/>
</dbReference>
<keyword evidence="1" id="KW-1133">Transmembrane helix</keyword>
<dbReference type="Pfam" id="PF02517">
    <property type="entry name" value="Rce1-like"/>
    <property type="match status" value="1"/>
</dbReference>
<gene>
    <name evidence="3" type="ORF">I7X43_01660</name>
</gene>
<keyword evidence="3" id="KW-0645">Protease</keyword>
<feature type="transmembrane region" description="Helical" evidence="1">
    <location>
        <begin position="250"/>
        <end position="272"/>
    </location>
</feature>
<keyword evidence="1" id="KW-0812">Transmembrane</keyword>
<dbReference type="PANTHER" id="PTHR36435">
    <property type="entry name" value="SLR1288 PROTEIN"/>
    <property type="match status" value="1"/>
</dbReference>
<dbReference type="RefSeq" id="WP_198099150.1">
    <property type="nucleotide sequence ID" value="NZ_JAEDAL010000001.1"/>
</dbReference>
<keyword evidence="1" id="KW-0472">Membrane</keyword>
<reference evidence="3" key="1">
    <citation type="submission" date="2020-12" db="EMBL/GenBank/DDBJ databases">
        <title>The genome sequence of Inhella sp. 4Y17.</title>
        <authorList>
            <person name="Liu Y."/>
        </authorList>
    </citation>
    <scope>NUCLEOTIDE SEQUENCE</scope>
    <source>
        <strain evidence="3">4Y10</strain>
    </source>
</reference>